<dbReference type="Proteomes" id="UP000065641">
    <property type="component" value="Chromosome"/>
</dbReference>
<evidence type="ECO:0000313" key="15">
    <source>
        <dbReference type="EMBL" id="ALO45611.1"/>
    </source>
</evidence>
<dbReference type="Gene3D" id="3.40.50.1820">
    <property type="entry name" value="alpha/beta hydrolase"/>
    <property type="match status" value="1"/>
</dbReference>
<evidence type="ECO:0000256" key="8">
    <source>
        <dbReference type="ARBA" id="ARBA00022670"/>
    </source>
</evidence>
<dbReference type="SUPFAM" id="SSF53474">
    <property type="entry name" value="alpha/beta-Hydrolases"/>
    <property type="match status" value="1"/>
</dbReference>
<sequence>MTSLYPPIEPSNSGMLAVSPLHTLYFEEAGNPQGKPVVFLHGGPGGGCTADHRRYFDPQKWRIVLFDQRGCGRSTPFAELRENTTWDLVDDIERLREHLQIRRWAVFGGSWGSTLSLAYAIKHAQVCTELFLRGIFLLRKQEIDWFYQQGCSRLFPDLWEQYLAPIPENERSDLVAAYYRRLTSDDAQVRRQAAQAWSIWEGSTSKLMFDSGAAQQFGDAHFAEAFARIECHYFTNKGFFPTDNYLLENAATIRHIPTVIVHGRYDVICPVENAWQLHKALPDSHLHIVADAGHSLSESGISARMIEYTDQWS</sequence>
<organism evidence="15 16">
    <name type="scientific">Pseudohongiella spirulinae</name>
    <dbReference type="NCBI Taxonomy" id="1249552"/>
    <lineage>
        <taxon>Bacteria</taxon>
        <taxon>Pseudomonadati</taxon>
        <taxon>Pseudomonadota</taxon>
        <taxon>Gammaproteobacteria</taxon>
        <taxon>Pseudomonadales</taxon>
        <taxon>Pseudohongiellaceae</taxon>
        <taxon>Pseudohongiella</taxon>
    </lineage>
</organism>
<comment type="subcellular location">
    <subcellularLocation>
        <location evidence="2 11">Cytoplasm</location>
    </subcellularLocation>
</comment>
<feature type="active site" evidence="12">
    <location>
        <position position="266"/>
    </location>
</feature>
<protein>
    <recommendedName>
        <fullName evidence="5 11">Proline iminopeptidase</fullName>
        <shortName evidence="11">PIP</shortName>
        <ecNumber evidence="4 11">3.4.11.5</ecNumber>
    </recommendedName>
    <alternativeName>
        <fullName evidence="10 11">Prolyl aminopeptidase</fullName>
    </alternativeName>
</protein>
<keyword evidence="6 11" id="KW-0031">Aminopeptidase</keyword>
<dbReference type="STRING" id="1249552.PS2015_941"/>
<dbReference type="PRINTS" id="PR00793">
    <property type="entry name" value="PROAMNOPTASE"/>
</dbReference>
<dbReference type="PANTHER" id="PTHR43722">
    <property type="entry name" value="PROLINE IMINOPEPTIDASE"/>
    <property type="match status" value="1"/>
</dbReference>
<dbReference type="GO" id="GO:0004177">
    <property type="term" value="F:aminopeptidase activity"/>
    <property type="evidence" value="ECO:0007669"/>
    <property type="project" value="UniProtKB-UniRule"/>
</dbReference>
<evidence type="ECO:0000256" key="10">
    <source>
        <dbReference type="ARBA" id="ARBA00029605"/>
    </source>
</evidence>
<dbReference type="PIRSF" id="PIRSF006431">
    <property type="entry name" value="Pept_S33"/>
    <property type="match status" value="1"/>
</dbReference>
<dbReference type="InterPro" id="IPR000073">
    <property type="entry name" value="AB_hydrolase_1"/>
</dbReference>
<evidence type="ECO:0000256" key="11">
    <source>
        <dbReference type="PIRNR" id="PIRNR006431"/>
    </source>
</evidence>
<feature type="active site" description="Nucleophile" evidence="12">
    <location>
        <position position="110"/>
    </location>
</feature>
<feature type="active site" description="Proton donor" evidence="12">
    <location>
        <position position="294"/>
    </location>
</feature>
<proteinExistence type="inferred from homology"/>
<dbReference type="RefSeq" id="WP_058021135.1">
    <property type="nucleotide sequence ID" value="NZ_CP013189.1"/>
</dbReference>
<evidence type="ECO:0000256" key="12">
    <source>
        <dbReference type="PIRSR" id="PIRSR006431-1"/>
    </source>
</evidence>
<keyword evidence="8 11" id="KW-0645">Protease</keyword>
<dbReference type="PATRIC" id="fig|1249552.3.peg.946"/>
<evidence type="ECO:0000313" key="16">
    <source>
        <dbReference type="Proteomes" id="UP000065641"/>
    </source>
</evidence>
<dbReference type="EC" id="3.4.11.5" evidence="4 11"/>
<feature type="domain" description="AB hydrolase-1" evidence="14">
    <location>
        <begin position="35"/>
        <end position="297"/>
    </location>
</feature>
<accession>A0A0S2KBA7</accession>
<evidence type="ECO:0000256" key="4">
    <source>
        <dbReference type="ARBA" id="ARBA00012568"/>
    </source>
</evidence>
<dbReference type="InterPro" id="IPR002410">
    <property type="entry name" value="Peptidase_S33"/>
</dbReference>
<keyword evidence="9 11" id="KW-0378">Hydrolase</keyword>
<dbReference type="PANTHER" id="PTHR43722:SF1">
    <property type="entry name" value="PROLINE IMINOPEPTIDASE"/>
    <property type="match status" value="1"/>
</dbReference>
<dbReference type="AlphaFoldDB" id="A0A0S2KBA7"/>
<dbReference type="NCBIfam" id="TIGR01249">
    <property type="entry name" value="pro_imino_pep_1"/>
    <property type="match status" value="1"/>
</dbReference>
<evidence type="ECO:0000256" key="13">
    <source>
        <dbReference type="RuleBase" id="RU003421"/>
    </source>
</evidence>
<evidence type="ECO:0000259" key="14">
    <source>
        <dbReference type="Pfam" id="PF00561"/>
    </source>
</evidence>
<dbReference type="Pfam" id="PF00561">
    <property type="entry name" value="Abhydrolase_1"/>
    <property type="match status" value="1"/>
</dbReference>
<evidence type="ECO:0000256" key="7">
    <source>
        <dbReference type="ARBA" id="ARBA00022490"/>
    </source>
</evidence>
<comment type="catalytic activity">
    <reaction evidence="1 11 13">
        <text>Release of N-terminal proline from a peptide.</text>
        <dbReference type="EC" id="3.4.11.5"/>
    </reaction>
</comment>
<evidence type="ECO:0000256" key="9">
    <source>
        <dbReference type="ARBA" id="ARBA00022801"/>
    </source>
</evidence>
<keyword evidence="7 11" id="KW-0963">Cytoplasm</keyword>
<evidence type="ECO:0000256" key="6">
    <source>
        <dbReference type="ARBA" id="ARBA00022438"/>
    </source>
</evidence>
<evidence type="ECO:0000256" key="5">
    <source>
        <dbReference type="ARBA" id="ARBA00021843"/>
    </source>
</evidence>
<evidence type="ECO:0000256" key="1">
    <source>
        <dbReference type="ARBA" id="ARBA00001585"/>
    </source>
</evidence>
<dbReference type="InterPro" id="IPR029058">
    <property type="entry name" value="AB_hydrolase_fold"/>
</dbReference>
<dbReference type="GO" id="GO:0005737">
    <property type="term" value="C:cytoplasm"/>
    <property type="evidence" value="ECO:0007669"/>
    <property type="project" value="UniProtKB-SubCell"/>
</dbReference>
<dbReference type="GO" id="GO:0006508">
    <property type="term" value="P:proteolysis"/>
    <property type="evidence" value="ECO:0007669"/>
    <property type="project" value="UniProtKB-KW"/>
</dbReference>
<comment type="similarity">
    <text evidence="3 11 13">Belongs to the peptidase S33 family.</text>
</comment>
<dbReference type="OrthoDB" id="9796770at2"/>
<evidence type="ECO:0000256" key="2">
    <source>
        <dbReference type="ARBA" id="ARBA00004496"/>
    </source>
</evidence>
<dbReference type="EMBL" id="CP013189">
    <property type="protein sequence ID" value="ALO45611.1"/>
    <property type="molecule type" value="Genomic_DNA"/>
</dbReference>
<gene>
    <name evidence="15" type="ORF">PS2015_941</name>
</gene>
<name>A0A0S2KBA7_9GAMM</name>
<reference evidence="15 16" key="1">
    <citation type="submission" date="2015-11" db="EMBL/GenBank/DDBJ databases">
        <authorList>
            <person name="Zhang Y."/>
            <person name="Guo Z."/>
        </authorList>
    </citation>
    <scope>NUCLEOTIDE SEQUENCE [LARGE SCALE GENOMIC DNA]</scope>
    <source>
        <strain evidence="15 16">KCTC 32221</strain>
    </source>
</reference>
<keyword evidence="16" id="KW-1185">Reference proteome</keyword>
<dbReference type="KEGG" id="pspi:PS2015_941"/>
<evidence type="ECO:0000256" key="3">
    <source>
        <dbReference type="ARBA" id="ARBA00010088"/>
    </source>
</evidence>
<dbReference type="InterPro" id="IPR005944">
    <property type="entry name" value="Pro_iminopeptidase"/>
</dbReference>